<dbReference type="Proteomes" id="UP000002730">
    <property type="component" value="Chromosome"/>
</dbReference>
<dbReference type="Gene3D" id="3.30.10.20">
    <property type="match status" value="3"/>
</dbReference>
<dbReference type="Pfam" id="PF00069">
    <property type="entry name" value="Pkinase"/>
    <property type="match status" value="1"/>
</dbReference>
<evidence type="ECO:0000256" key="3">
    <source>
        <dbReference type="ARBA" id="ARBA00022679"/>
    </source>
</evidence>
<feature type="domain" description="PASTA" evidence="13">
    <location>
        <begin position="578"/>
        <end position="654"/>
    </location>
</feature>
<evidence type="ECO:0000256" key="8">
    <source>
        <dbReference type="ARBA" id="ARBA00048679"/>
    </source>
</evidence>
<feature type="domain" description="PASTA" evidence="13">
    <location>
        <begin position="443"/>
        <end position="510"/>
    </location>
</feature>
<feature type="binding site" evidence="9">
    <location>
        <position position="39"/>
    </location>
    <ligand>
        <name>ATP</name>
        <dbReference type="ChEBI" id="CHEBI:30616"/>
    </ligand>
</feature>
<name>D9SLA6_CLOC7</name>
<dbReference type="Gene3D" id="1.10.510.10">
    <property type="entry name" value="Transferase(Phosphotransferase) domain 1"/>
    <property type="match status" value="1"/>
</dbReference>
<dbReference type="RefSeq" id="WP_010077162.1">
    <property type="nucleotide sequence ID" value="NC_014393.1"/>
</dbReference>
<dbReference type="Pfam" id="PF03793">
    <property type="entry name" value="PASTA"/>
    <property type="match status" value="3"/>
</dbReference>
<keyword evidence="15" id="KW-1185">Reference proteome</keyword>
<dbReference type="InterPro" id="IPR011009">
    <property type="entry name" value="Kinase-like_dom_sf"/>
</dbReference>
<evidence type="ECO:0000259" key="12">
    <source>
        <dbReference type="PROSITE" id="PS50011"/>
    </source>
</evidence>
<feature type="compositionally biased region" description="Low complexity" evidence="10">
    <location>
        <begin position="664"/>
        <end position="677"/>
    </location>
</feature>
<evidence type="ECO:0000256" key="2">
    <source>
        <dbReference type="ARBA" id="ARBA00022527"/>
    </source>
</evidence>
<dbReference type="EMBL" id="CP002160">
    <property type="protein sequence ID" value="ADL51622.1"/>
    <property type="molecule type" value="Genomic_DNA"/>
</dbReference>
<evidence type="ECO:0000259" key="13">
    <source>
        <dbReference type="PROSITE" id="PS51178"/>
    </source>
</evidence>
<dbReference type="NCBIfam" id="NF033483">
    <property type="entry name" value="PknB_PASTA_kin"/>
    <property type="match status" value="1"/>
</dbReference>
<dbReference type="SUPFAM" id="SSF56112">
    <property type="entry name" value="Protein kinase-like (PK-like)"/>
    <property type="match status" value="1"/>
</dbReference>
<dbReference type="PROSITE" id="PS00108">
    <property type="entry name" value="PROTEIN_KINASE_ST"/>
    <property type="match status" value="1"/>
</dbReference>
<dbReference type="PANTHER" id="PTHR43289">
    <property type="entry name" value="MITOGEN-ACTIVATED PROTEIN KINASE KINASE KINASE 20-RELATED"/>
    <property type="match status" value="1"/>
</dbReference>
<keyword evidence="11" id="KW-0472">Membrane</keyword>
<evidence type="ECO:0000256" key="10">
    <source>
        <dbReference type="SAM" id="MobiDB-lite"/>
    </source>
</evidence>
<dbReference type="OrthoDB" id="9788659at2"/>
<evidence type="ECO:0000256" key="11">
    <source>
        <dbReference type="SAM" id="Phobius"/>
    </source>
</evidence>
<dbReference type="InterPro" id="IPR008271">
    <property type="entry name" value="Ser/Thr_kinase_AS"/>
</dbReference>
<keyword evidence="11" id="KW-1133">Transmembrane helix</keyword>
<dbReference type="AlphaFoldDB" id="D9SLA6"/>
<keyword evidence="3" id="KW-0808">Transferase</keyword>
<feature type="transmembrane region" description="Helical" evidence="11">
    <location>
        <begin position="347"/>
        <end position="366"/>
    </location>
</feature>
<evidence type="ECO:0000256" key="5">
    <source>
        <dbReference type="ARBA" id="ARBA00022777"/>
    </source>
</evidence>
<organism evidence="14 15">
    <name type="scientific">Clostridium cellulovorans (strain ATCC 35296 / DSM 3052 / OCM 3 / 743B)</name>
    <dbReference type="NCBI Taxonomy" id="573061"/>
    <lineage>
        <taxon>Bacteria</taxon>
        <taxon>Bacillati</taxon>
        <taxon>Bacillota</taxon>
        <taxon>Clostridia</taxon>
        <taxon>Eubacteriales</taxon>
        <taxon>Clostridiaceae</taxon>
        <taxon>Clostridium</taxon>
    </lineage>
</organism>
<dbReference type="PANTHER" id="PTHR43289:SF34">
    <property type="entry name" value="SERINE_THREONINE-PROTEIN KINASE YBDM-RELATED"/>
    <property type="match status" value="1"/>
</dbReference>
<protein>
    <recommendedName>
        <fullName evidence="1">non-specific serine/threonine protein kinase</fullName>
        <ecNumber evidence="1">2.7.11.1</ecNumber>
    </recommendedName>
</protein>
<evidence type="ECO:0000256" key="4">
    <source>
        <dbReference type="ARBA" id="ARBA00022741"/>
    </source>
</evidence>
<dbReference type="HOGENOM" id="CLU_000288_135_2_9"/>
<dbReference type="CDD" id="cd06577">
    <property type="entry name" value="PASTA_pknB"/>
    <property type="match status" value="4"/>
</dbReference>
<dbReference type="PROSITE" id="PS51178">
    <property type="entry name" value="PASTA"/>
    <property type="match status" value="3"/>
</dbReference>
<gene>
    <name evidence="14" type="ordered locus">Clocel_1878</name>
</gene>
<evidence type="ECO:0000256" key="7">
    <source>
        <dbReference type="ARBA" id="ARBA00047899"/>
    </source>
</evidence>
<comment type="catalytic activity">
    <reaction evidence="8">
        <text>L-seryl-[protein] + ATP = O-phospho-L-seryl-[protein] + ADP + H(+)</text>
        <dbReference type="Rhea" id="RHEA:17989"/>
        <dbReference type="Rhea" id="RHEA-COMP:9863"/>
        <dbReference type="Rhea" id="RHEA-COMP:11604"/>
        <dbReference type="ChEBI" id="CHEBI:15378"/>
        <dbReference type="ChEBI" id="CHEBI:29999"/>
        <dbReference type="ChEBI" id="CHEBI:30616"/>
        <dbReference type="ChEBI" id="CHEBI:83421"/>
        <dbReference type="ChEBI" id="CHEBI:456216"/>
        <dbReference type="EC" id="2.7.11.1"/>
    </reaction>
</comment>
<evidence type="ECO:0000256" key="6">
    <source>
        <dbReference type="ARBA" id="ARBA00022840"/>
    </source>
</evidence>
<dbReference type="Gene3D" id="3.30.200.20">
    <property type="entry name" value="Phosphorylase Kinase, domain 1"/>
    <property type="match status" value="1"/>
</dbReference>
<dbReference type="KEGG" id="ccb:Clocel_1878"/>
<proteinExistence type="predicted"/>
<feature type="compositionally biased region" description="Basic and acidic residues" evidence="10">
    <location>
        <begin position="318"/>
        <end position="331"/>
    </location>
</feature>
<evidence type="ECO:0000313" key="14">
    <source>
        <dbReference type="EMBL" id="ADL51622.1"/>
    </source>
</evidence>
<dbReference type="STRING" id="573061.Clocel_1878"/>
<dbReference type="InterPro" id="IPR017441">
    <property type="entry name" value="Protein_kinase_ATP_BS"/>
</dbReference>
<feature type="domain" description="PASTA" evidence="13">
    <location>
        <begin position="377"/>
        <end position="442"/>
    </location>
</feature>
<dbReference type="SMART" id="SM00740">
    <property type="entry name" value="PASTA"/>
    <property type="match status" value="4"/>
</dbReference>
<keyword evidence="5 14" id="KW-0418">Kinase</keyword>
<feature type="region of interest" description="Disordered" evidence="10">
    <location>
        <begin position="656"/>
        <end position="677"/>
    </location>
</feature>
<feature type="domain" description="Protein kinase" evidence="12">
    <location>
        <begin position="10"/>
        <end position="269"/>
    </location>
</feature>
<dbReference type="PROSITE" id="PS50011">
    <property type="entry name" value="PROTEIN_KINASE_DOM"/>
    <property type="match status" value="1"/>
</dbReference>
<accession>D9SLA6</accession>
<dbReference type="EC" id="2.7.11.1" evidence="1"/>
<dbReference type="eggNOG" id="COG0515">
    <property type="taxonomic scope" value="Bacteria"/>
</dbReference>
<keyword evidence="2 14" id="KW-0723">Serine/threonine-protein kinase</keyword>
<reference evidence="14 15" key="1">
    <citation type="submission" date="2010-08" db="EMBL/GenBank/DDBJ databases">
        <title>Complete sequence of Clostridium cellulovorans 743B.</title>
        <authorList>
            <consortium name="US DOE Joint Genome Institute"/>
            <person name="Lucas S."/>
            <person name="Copeland A."/>
            <person name="Lapidus A."/>
            <person name="Cheng J.-F."/>
            <person name="Bruce D."/>
            <person name="Goodwin L."/>
            <person name="Pitluck S."/>
            <person name="Chertkov O."/>
            <person name="Detter J.C."/>
            <person name="Han C."/>
            <person name="Tapia R."/>
            <person name="Land M."/>
            <person name="Hauser L."/>
            <person name="Chang Y.-J."/>
            <person name="Jeffries C."/>
            <person name="Kyrpides N."/>
            <person name="Ivanova N."/>
            <person name="Mikhailova N."/>
            <person name="Hemme C.L."/>
            <person name="Woyke T."/>
        </authorList>
    </citation>
    <scope>NUCLEOTIDE SEQUENCE [LARGE SCALE GENOMIC DNA]</scope>
    <source>
        <strain evidence="15">ATCC 35296 / DSM 3052 / OCM 3 / 743B</strain>
    </source>
</reference>
<evidence type="ECO:0000256" key="1">
    <source>
        <dbReference type="ARBA" id="ARBA00012513"/>
    </source>
</evidence>
<dbReference type="GO" id="GO:0005524">
    <property type="term" value="F:ATP binding"/>
    <property type="evidence" value="ECO:0007669"/>
    <property type="project" value="UniProtKB-UniRule"/>
</dbReference>
<keyword evidence="4 9" id="KW-0547">Nucleotide-binding</keyword>
<dbReference type="FunFam" id="1.10.510.10:FF:000021">
    <property type="entry name" value="Serine/threonine protein kinase"/>
    <property type="match status" value="1"/>
</dbReference>
<dbReference type="PROSITE" id="PS00107">
    <property type="entry name" value="PROTEIN_KINASE_ATP"/>
    <property type="match status" value="1"/>
</dbReference>
<dbReference type="InterPro" id="IPR000719">
    <property type="entry name" value="Prot_kinase_dom"/>
</dbReference>
<comment type="catalytic activity">
    <reaction evidence="7">
        <text>L-threonyl-[protein] + ATP = O-phospho-L-threonyl-[protein] + ADP + H(+)</text>
        <dbReference type="Rhea" id="RHEA:46608"/>
        <dbReference type="Rhea" id="RHEA-COMP:11060"/>
        <dbReference type="Rhea" id="RHEA-COMP:11605"/>
        <dbReference type="ChEBI" id="CHEBI:15378"/>
        <dbReference type="ChEBI" id="CHEBI:30013"/>
        <dbReference type="ChEBI" id="CHEBI:30616"/>
        <dbReference type="ChEBI" id="CHEBI:61977"/>
        <dbReference type="ChEBI" id="CHEBI:456216"/>
        <dbReference type="EC" id="2.7.11.1"/>
    </reaction>
</comment>
<keyword evidence="6 9" id="KW-0067">ATP-binding</keyword>
<keyword evidence="11" id="KW-0812">Transmembrane</keyword>
<dbReference type="SMART" id="SM00220">
    <property type="entry name" value="S_TKc"/>
    <property type="match status" value="1"/>
</dbReference>
<dbReference type="GO" id="GO:0004674">
    <property type="term" value="F:protein serine/threonine kinase activity"/>
    <property type="evidence" value="ECO:0007669"/>
    <property type="project" value="UniProtKB-KW"/>
</dbReference>
<feature type="region of interest" description="Disordered" evidence="10">
    <location>
        <begin position="317"/>
        <end position="337"/>
    </location>
</feature>
<dbReference type="InterPro" id="IPR005543">
    <property type="entry name" value="PASTA_dom"/>
</dbReference>
<dbReference type="CDD" id="cd14014">
    <property type="entry name" value="STKc_PknB_like"/>
    <property type="match status" value="1"/>
</dbReference>
<evidence type="ECO:0000256" key="9">
    <source>
        <dbReference type="PROSITE-ProRule" id="PRU10141"/>
    </source>
</evidence>
<evidence type="ECO:0000313" key="15">
    <source>
        <dbReference type="Proteomes" id="UP000002730"/>
    </source>
</evidence>
<sequence>MIGSILNSRYEVLEKIGEGGMSFVYKAKDLTLQRMVAVKVLKNEFNNDKQFVEKFKAEALAAGGLHDNNIVSIYDAGTHGFYNYIVMEYIHGKTLKDIIIERGPLETKEVIEIAMDITKALDCAHRNNIVHRDIKPHNIIMTDYGMPKITDFGIAKASSSATIAHTSRVMGSVHYISPEQAKGEIVDARSDLYSLGIVIYEMVTGKMPFDSETAITIAIKHIQDEVVAPNMINHMVPYALNKLIMKLLEKDPTNRYQSAKELLVDLNKLKDGTMIFPVGTNQEEREYTKVLKPMSGMNSGVNKVYTENIYDDDDVEEERAISRSSDKDTNSRKNNNKANIDKKKKGILIGSITGLIALILIVAIVIGTQLAKTNEKVVEEVTIPEISNIQQKDGIKKLEELGIKYEITKVNSENAAGIIIYTNPKSGTTIKKDRVIELGVSLGPEEGKVPSIVNQDKDTAIKTINDNKFQLGKIDEKYSESVERGKVIDQDPSPNSKLAKGSPINIVISLGPEYTNYDLKGKTVEEAKALLNGYASLNVTTQESNKEADKENDDKIIDQDKTRVKQGETITVKVIKYAELTKTLEDYTEENLKDVMEDLNSMGLGLKVTLVASSSAGSTPTKESQYELYKVISQDPASGKDVKKGDTVKLKVELIKTQDKEDTPTNNKTTNGTTKTN</sequence>